<proteinExistence type="predicted"/>
<evidence type="ECO:0000256" key="1">
    <source>
        <dbReference type="SAM" id="SignalP"/>
    </source>
</evidence>
<evidence type="ECO:0000313" key="4">
    <source>
        <dbReference type="EMBL" id="MFD3226668.1"/>
    </source>
</evidence>
<reference evidence="3 5" key="2">
    <citation type="journal article" date="2012" name="J. Bacteriol.">
        <title>Complete Genome Sequence of Rahnella sp. Strain Y9602, a Gammaproteobacterium Isolate from Metal- and Radionuclide-Contaminated Soil.</title>
        <authorList>
            <person name="Martinez R.J."/>
            <person name="Bruce D."/>
            <person name="Detter C."/>
            <person name="Goodwin L.A."/>
            <person name="Han J."/>
            <person name="Han C.S."/>
            <person name="Held B."/>
            <person name="Land M.L."/>
            <person name="Mikhailova N."/>
            <person name="Nolan M."/>
            <person name="Pennacchio L."/>
            <person name="Pitluck S."/>
            <person name="Tapia R."/>
            <person name="Woyke T."/>
            <person name="Sobecky P.A."/>
        </authorList>
    </citation>
    <scope>NUCLEOTIDE SEQUENCE [LARGE SCALE GENOMIC DNA]</scope>
    <source>
        <strain evidence="3 5">Y9602</strain>
    </source>
</reference>
<feature type="domain" description="Cyclophilin-like" evidence="2">
    <location>
        <begin position="32"/>
        <end position="139"/>
    </location>
</feature>
<gene>
    <name evidence="3" type="ordered locus">Rahaq_1630</name>
    <name evidence="4" type="ORF">ACFPK4_24300</name>
</gene>
<evidence type="ECO:0000259" key="2">
    <source>
        <dbReference type="Pfam" id="PF18050"/>
    </source>
</evidence>
<dbReference type="InterPro" id="IPR041183">
    <property type="entry name" value="Cyclophilin-like"/>
</dbReference>
<protein>
    <submittedName>
        <fullName evidence="4">Cyclophilin-like fold protein</fullName>
    </submittedName>
</protein>
<sequence length="142" mass="15932" precursor="true">MKYLLTSLLWVCAFASHADTTLRKDNVMKARMIINGQPFEVRIHDNPAAKSFVNMLPLQLEMTELNGNEKFAELPHRLPSSPVRPGTLHAGDLMLYGTQTLVLFYASFDSSYRYTPIGNVVNPGTLPAMGDTDKIEVEFSRQ</sequence>
<dbReference type="HOGENOM" id="CLU_099043_0_1_6"/>
<evidence type="ECO:0000313" key="6">
    <source>
        <dbReference type="Proteomes" id="UP001598201"/>
    </source>
</evidence>
<dbReference type="Gene3D" id="2.40.100.20">
    <property type="match status" value="1"/>
</dbReference>
<keyword evidence="1" id="KW-0732">Signal</keyword>
<dbReference type="EMBL" id="CP002505">
    <property type="protein sequence ID" value="ADW73252.1"/>
    <property type="molecule type" value="Genomic_DNA"/>
</dbReference>
<dbReference type="SUPFAM" id="SSF50891">
    <property type="entry name" value="Cyclophilin-like"/>
    <property type="match status" value="1"/>
</dbReference>
<feature type="signal peptide" evidence="1">
    <location>
        <begin position="1"/>
        <end position="18"/>
    </location>
</feature>
<organism evidence="3 5">
    <name type="scientific">Rahnella sp. (strain Y9602)</name>
    <dbReference type="NCBI Taxonomy" id="2703885"/>
    <lineage>
        <taxon>Bacteria</taxon>
        <taxon>Pseudomonadati</taxon>
        <taxon>Pseudomonadota</taxon>
        <taxon>Gammaproteobacteria</taxon>
        <taxon>Enterobacterales</taxon>
        <taxon>Yersiniaceae</taxon>
        <taxon>Rahnella</taxon>
    </lineage>
</organism>
<dbReference type="EMBL" id="JBHUCJ010000100">
    <property type="protein sequence ID" value="MFD3226668.1"/>
    <property type="molecule type" value="Genomic_DNA"/>
</dbReference>
<name>A0A0H3FE16_RAHSY</name>
<dbReference type="eggNOG" id="COG4925">
    <property type="taxonomic scope" value="Bacteria"/>
</dbReference>
<evidence type="ECO:0000313" key="5">
    <source>
        <dbReference type="Proteomes" id="UP000007257"/>
    </source>
</evidence>
<keyword evidence="6" id="KW-1185">Reference proteome</keyword>
<accession>A0A0H3FE16</accession>
<dbReference type="RefSeq" id="WP_013574954.1">
    <property type="nucleotide sequence ID" value="NC_015061.1"/>
</dbReference>
<reference evidence="5" key="1">
    <citation type="submission" date="2011-01" db="EMBL/GenBank/DDBJ databases">
        <title>Complete sequence of chromosome of Rahnella sp. Y9602.</title>
        <authorList>
            <consortium name="US DOE Joint Genome Institute"/>
            <person name="Lucas S."/>
            <person name="Copeland A."/>
            <person name="Lapidus A."/>
            <person name="Cheng J.-F."/>
            <person name="Goodwin L."/>
            <person name="Pitluck S."/>
            <person name="Lu M."/>
            <person name="Detter J.C."/>
            <person name="Han C."/>
            <person name="Tapia R."/>
            <person name="Land M."/>
            <person name="Hauser L."/>
            <person name="Kyrpides N."/>
            <person name="Ivanova N."/>
            <person name="Ovchinnikova G."/>
            <person name="Pagani I."/>
            <person name="Sobecky P.A."/>
            <person name="Martinez R.J."/>
            <person name="Woyke T."/>
        </authorList>
    </citation>
    <scope>NUCLEOTIDE SEQUENCE [LARGE SCALE GENOMIC DNA]</scope>
    <source>
        <strain evidence="5">Y9602</strain>
    </source>
</reference>
<evidence type="ECO:0000313" key="3">
    <source>
        <dbReference type="EMBL" id="ADW73252.1"/>
    </source>
</evidence>
<dbReference type="GeneID" id="95417685"/>
<dbReference type="Proteomes" id="UP000007257">
    <property type="component" value="Chromosome"/>
</dbReference>
<feature type="chain" id="PRO_5002609011" evidence="1">
    <location>
        <begin position="19"/>
        <end position="142"/>
    </location>
</feature>
<dbReference type="AlphaFoldDB" id="A0A0H3FE16"/>
<dbReference type="Proteomes" id="UP001598201">
    <property type="component" value="Unassembled WGS sequence"/>
</dbReference>
<dbReference type="InterPro" id="IPR029000">
    <property type="entry name" value="Cyclophilin-like_dom_sf"/>
</dbReference>
<reference evidence="4 6" key="3">
    <citation type="submission" date="2024-09" db="EMBL/GenBank/DDBJ databases">
        <title>Genomes of Rahnella.</title>
        <authorList>
            <person name="Mnguni F.C."/>
            <person name="Shin G.Y."/>
            <person name="Coutinho T."/>
        </authorList>
    </citation>
    <scope>NUCLEOTIDE SEQUENCE [LARGE SCALE GENOMIC DNA]</scope>
    <source>
        <strain evidence="4 6">20WA0057</strain>
    </source>
</reference>
<dbReference type="KEGG" id="rah:Rahaq_1630"/>
<dbReference type="Pfam" id="PF18050">
    <property type="entry name" value="Cyclophil_like2"/>
    <property type="match status" value="1"/>
</dbReference>